<reference evidence="3 4" key="1">
    <citation type="submission" date="2024-07" db="EMBL/GenBank/DDBJ databases">
        <title>Section-level genome sequencing and comparative genomics of Aspergillus sections Usti and Cavernicolus.</title>
        <authorList>
            <consortium name="Lawrence Berkeley National Laboratory"/>
            <person name="Nybo J.L."/>
            <person name="Vesth T.C."/>
            <person name="Theobald S."/>
            <person name="Frisvad J.C."/>
            <person name="Larsen T.O."/>
            <person name="Kjaerboelling I."/>
            <person name="Rothschild-Mancinelli K."/>
            <person name="Lyhne E.K."/>
            <person name="Kogle M.E."/>
            <person name="Barry K."/>
            <person name="Clum A."/>
            <person name="Na H."/>
            <person name="Ledsgaard L."/>
            <person name="Lin J."/>
            <person name="Lipzen A."/>
            <person name="Kuo A."/>
            <person name="Riley R."/>
            <person name="Mondo S."/>
            <person name="LaButti K."/>
            <person name="Haridas S."/>
            <person name="Pangalinan J."/>
            <person name="Salamov A.A."/>
            <person name="Simmons B.A."/>
            <person name="Magnuson J.K."/>
            <person name="Chen J."/>
            <person name="Drula E."/>
            <person name="Henrissat B."/>
            <person name="Wiebenga A."/>
            <person name="Lubbers R.J."/>
            <person name="Gomes A.C."/>
            <person name="Makela M.R."/>
            <person name="Stajich J."/>
            <person name="Grigoriev I.V."/>
            <person name="Mortensen U.H."/>
            <person name="De vries R.P."/>
            <person name="Baker S.E."/>
            <person name="Andersen M.R."/>
        </authorList>
    </citation>
    <scope>NUCLEOTIDE SEQUENCE [LARGE SCALE GENOMIC DNA]</scope>
    <source>
        <strain evidence="3 4">CBS 600.67</strain>
    </source>
</reference>
<evidence type="ECO:0000259" key="2">
    <source>
        <dbReference type="Pfam" id="PF06221"/>
    </source>
</evidence>
<dbReference type="InterPro" id="IPR009349">
    <property type="entry name" value="TRIP4/RQT4_C2HC5_Znf"/>
</dbReference>
<dbReference type="EMBL" id="JBFXLS010000013">
    <property type="protein sequence ID" value="KAL2830210.1"/>
    <property type="molecule type" value="Genomic_DNA"/>
</dbReference>
<dbReference type="InterPro" id="IPR039128">
    <property type="entry name" value="TRIP4-like"/>
</dbReference>
<feature type="compositionally biased region" description="Pro residues" evidence="1">
    <location>
        <begin position="168"/>
        <end position="181"/>
    </location>
</feature>
<feature type="compositionally biased region" description="Low complexity" evidence="1">
    <location>
        <begin position="212"/>
        <end position="223"/>
    </location>
</feature>
<proteinExistence type="predicted"/>
<feature type="region of interest" description="Disordered" evidence="1">
    <location>
        <begin position="62"/>
        <end position="223"/>
    </location>
</feature>
<evidence type="ECO:0000256" key="1">
    <source>
        <dbReference type="SAM" id="MobiDB-lite"/>
    </source>
</evidence>
<name>A0ABR4IR30_9EURO</name>
<dbReference type="Proteomes" id="UP001610335">
    <property type="component" value="Unassembled WGS sequence"/>
</dbReference>
<feature type="compositionally biased region" description="Basic and acidic residues" evidence="1">
    <location>
        <begin position="480"/>
        <end position="499"/>
    </location>
</feature>
<gene>
    <name evidence="3" type="ORF">BDW59DRAFT_141245</name>
</gene>
<feature type="compositionally biased region" description="Polar residues" evidence="1">
    <location>
        <begin position="76"/>
        <end position="87"/>
    </location>
</feature>
<feature type="compositionally biased region" description="Polar residues" evidence="1">
    <location>
        <begin position="155"/>
        <end position="166"/>
    </location>
</feature>
<sequence length="523" mass="56160">MNNTPLITWAVPRLSEVLPLDSDSLTQILTYAADLSKEEGADHLKNLLGDSPAAFEFISAFNSRREDPTPPARQPVSDSPSSRSPAQTPSPSSGRGSGSGGRKNKKTKPPLHSAGPPRRPENFGNVAGGYMKREQGEDYVAGGSRRAGDTLKITPRQTSAMSSRAQSPTPPATIGKPPPSAAGPLISDHLPNVKSKAAKVSRTAGGSGGGAATASSSSTKGALTTSNISDLTAVIAALEVSTNPTLGGERRKCTCYATLHPVFDAAPNCLNCGKIICSLEGLQPCSFCGTALLSNEEIQSMIRELRAERGQEKMRAHNDSLHREGGPGMAAAPATPSSGKLDAARAHRDRLLQFQAQNAKRTRVVDEAADFETPNVASTMWMTPSQRALALKKQQRIMREIEEKARPEWEKKKTIMSLDIKGGRVRKVYQAAPAETTAAVEDEVPEELTYDSGRQRTGGEAFSHNPLLAAGGLMRPIWKPTEEKGENKERKQTWRRVQDDSDNDNEQWILDGGLRGHDASTET</sequence>
<feature type="compositionally biased region" description="Basic and acidic residues" evidence="1">
    <location>
        <begin position="514"/>
        <end position="523"/>
    </location>
</feature>
<dbReference type="Pfam" id="PF06221">
    <property type="entry name" value="zf-C2HC5"/>
    <property type="match status" value="1"/>
</dbReference>
<comment type="caution">
    <text evidence="3">The sequence shown here is derived from an EMBL/GenBank/DDBJ whole genome shotgun (WGS) entry which is preliminary data.</text>
</comment>
<evidence type="ECO:0000313" key="3">
    <source>
        <dbReference type="EMBL" id="KAL2830210.1"/>
    </source>
</evidence>
<evidence type="ECO:0000313" key="4">
    <source>
        <dbReference type="Proteomes" id="UP001610335"/>
    </source>
</evidence>
<organism evidence="3 4">
    <name type="scientific">Aspergillus cavernicola</name>
    <dbReference type="NCBI Taxonomy" id="176166"/>
    <lineage>
        <taxon>Eukaryota</taxon>
        <taxon>Fungi</taxon>
        <taxon>Dikarya</taxon>
        <taxon>Ascomycota</taxon>
        <taxon>Pezizomycotina</taxon>
        <taxon>Eurotiomycetes</taxon>
        <taxon>Eurotiomycetidae</taxon>
        <taxon>Eurotiales</taxon>
        <taxon>Aspergillaceae</taxon>
        <taxon>Aspergillus</taxon>
        <taxon>Aspergillus subgen. Nidulantes</taxon>
    </lineage>
</organism>
<feature type="region of interest" description="Disordered" evidence="1">
    <location>
        <begin position="473"/>
        <end position="523"/>
    </location>
</feature>
<accession>A0ABR4IR30</accession>
<dbReference type="PANTHER" id="PTHR12963">
    <property type="entry name" value="THYROID RECEPTOR INTERACTING PROTEIN RELATED"/>
    <property type="match status" value="1"/>
</dbReference>
<keyword evidence="4" id="KW-1185">Reference proteome</keyword>
<protein>
    <submittedName>
        <fullName evidence="3">Zinc finger motif, C2HC5-type-domain-containing protein</fullName>
    </submittedName>
</protein>
<dbReference type="PANTHER" id="PTHR12963:SF4">
    <property type="entry name" value="ACTIVATING SIGNAL COINTEGRATOR 1"/>
    <property type="match status" value="1"/>
</dbReference>
<feature type="domain" description="TRIP4/RQT4 C2HC5-type zinc finger" evidence="2">
    <location>
        <begin position="250"/>
        <end position="302"/>
    </location>
</feature>